<name>A0A4R6YZ16_9GAMM</name>
<sequence length="239" mass="25683">MKLSTVLLCGLAALTLPLLASAAGPYSYSGRGGAMDWARWSYGPVRNDDVQQITFQLLTGSAGADPDMHWAFGLRGASAQVPCPVSNEPQFAQGCPLGRGIAVGYFPDGFGTGGVCSGIAVEDFSAGYAGEQAIVAGTCVPYPIRPNRRYGFIVSATVDNVSWVLLELGWTRVYNERSNSYEDVPEWLPVLRGGCKETAGIACRELAEVDQDFGDVFVTSAFLANGETWKVENLYIVRY</sequence>
<gene>
    <name evidence="2" type="ORF">DFR29_106230</name>
</gene>
<organism evidence="2 3">
    <name type="scientific">Tahibacter aquaticus</name>
    <dbReference type="NCBI Taxonomy" id="520092"/>
    <lineage>
        <taxon>Bacteria</taxon>
        <taxon>Pseudomonadati</taxon>
        <taxon>Pseudomonadota</taxon>
        <taxon>Gammaproteobacteria</taxon>
        <taxon>Lysobacterales</taxon>
        <taxon>Rhodanobacteraceae</taxon>
        <taxon>Tahibacter</taxon>
    </lineage>
</organism>
<protein>
    <submittedName>
        <fullName evidence="2">Uncharacterized protein</fullName>
    </submittedName>
</protein>
<evidence type="ECO:0000313" key="3">
    <source>
        <dbReference type="Proteomes" id="UP000295293"/>
    </source>
</evidence>
<keyword evidence="1" id="KW-0732">Signal</keyword>
<feature type="chain" id="PRO_5020524543" evidence="1">
    <location>
        <begin position="23"/>
        <end position="239"/>
    </location>
</feature>
<reference evidence="2 3" key="1">
    <citation type="submission" date="2019-03" db="EMBL/GenBank/DDBJ databases">
        <title>Genomic Encyclopedia of Type Strains, Phase IV (KMG-IV): sequencing the most valuable type-strain genomes for metagenomic binning, comparative biology and taxonomic classification.</title>
        <authorList>
            <person name="Goeker M."/>
        </authorList>
    </citation>
    <scope>NUCLEOTIDE SEQUENCE [LARGE SCALE GENOMIC DNA]</scope>
    <source>
        <strain evidence="2 3">DSM 21667</strain>
    </source>
</reference>
<dbReference type="Proteomes" id="UP000295293">
    <property type="component" value="Unassembled WGS sequence"/>
</dbReference>
<accession>A0A4R6YZ16</accession>
<comment type="caution">
    <text evidence="2">The sequence shown here is derived from an EMBL/GenBank/DDBJ whole genome shotgun (WGS) entry which is preliminary data.</text>
</comment>
<evidence type="ECO:0000256" key="1">
    <source>
        <dbReference type="SAM" id="SignalP"/>
    </source>
</evidence>
<feature type="signal peptide" evidence="1">
    <location>
        <begin position="1"/>
        <end position="22"/>
    </location>
</feature>
<keyword evidence="3" id="KW-1185">Reference proteome</keyword>
<dbReference type="AlphaFoldDB" id="A0A4R6YZ16"/>
<evidence type="ECO:0000313" key="2">
    <source>
        <dbReference type="EMBL" id="TDR44083.1"/>
    </source>
</evidence>
<dbReference type="RefSeq" id="WP_133818822.1">
    <property type="nucleotide sequence ID" value="NZ_SNZH01000006.1"/>
</dbReference>
<proteinExistence type="predicted"/>
<dbReference type="EMBL" id="SNZH01000006">
    <property type="protein sequence ID" value="TDR44083.1"/>
    <property type="molecule type" value="Genomic_DNA"/>
</dbReference>